<dbReference type="AlphaFoldDB" id="A0A5B8R7E2"/>
<dbReference type="SMART" id="SM00028">
    <property type="entry name" value="TPR"/>
    <property type="match status" value="7"/>
</dbReference>
<dbReference type="PANTHER" id="PTHR45586">
    <property type="entry name" value="TPR REPEAT-CONTAINING PROTEIN PA4667"/>
    <property type="match status" value="1"/>
</dbReference>
<dbReference type="Pfam" id="PF14559">
    <property type="entry name" value="TPR_19"/>
    <property type="match status" value="2"/>
</dbReference>
<dbReference type="GO" id="GO:0008233">
    <property type="term" value="F:peptidase activity"/>
    <property type="evidence" value="ECO:0007669"/>
    <property type="project" value="UniProtKB-KW"/>
</dbReference>
<organism evidence="3">
    <name type="scientific">uncultured organism</name>
    <dbReference type="NCBI Taxonomy" id="155900"/>
    <lineage>
        <taxon>unclassified sequences</taxon>
        <taxon>environmental samples</taxon>
    </lineage>
</organism>
<dbReference type="InterPro" id="IPR051012">
    <property type="entry name" value="CellSynth/LPSAsmb/PSIAsmb"/>
</dbReference>
<sequence>MPRFIFLVALAAVIAGCATNREAAEPGPSPVAEDAAASDPHQELIYQLLVGEFAGNRGAFDQAAQAYGDAMALTDDPAVAQRAARVALYAERFDLARTAARRWLALAPAAREPHRILAVVALREGDPEAATESFLAYLPGDGDTRDQALSRLGAALAQEGDANAAMAVARGLAGHFPESAAAQLMAARVALSTGRARLALQSARAALQLRPGWRAAALVEVEALRRSGRAGEALKRLDGMVADSPGDYELRLEYARALAAAGRSGDALGQFHALLERQPDDDRILLSGALLALQSGHHDQARRWLKRLLAIETRTDAANYYLGRLALDEGDAGQAVEYLRRAGGEYAVDAALAEATALAADGRIDAARQRLRTLRDDNSDAAVQAYATEAELLRRSGRQAEALSVLDEALQAHPGDADLRYARAMARIQAGSLEQAITDLEAVIDADPQNAAALNALGYTLADGNRDLDRAASLVSRAYQLSPDDPAVVDSMGWVAYRQGRLEQALDYLRRAESLSGGDPEIAAHLGEVLWQLGRKDEARRVWREALEAYPDHEVLRSTVERFQP</sequence>
<proteinExistence type="predicted"/>
<keyword evidence="1" id="KW-0677">Repeat</keyword>
<protein>
    <submittedName>
        <fullName evidence="3">Beta-barrel assembly-enhancing protease</fullName>
        <ecNumber evidence="3">3.4.-.-</ecNumber>
    </submittedName>
</protein>
<dbReference type="InterPro" id="IPR011990">
    <property type="entry name" value="TPR-like_helical_dom_sf"/>
</dbReference>
<dbReference type="Gene3D" id="1.25.40.10">
    <property type="entry name" value="Tetratricopeptide repeat domain"/>
    <property type="match status" value="2"/>
</dbReference>
<dbReference type="EMBL" id="MN079077">
    <property type="protein sequence ID" value="QEA03908.1"/>
    <property type="molecule type" value="Genomic_DNA"/>
</dbReference>
<dbReference type="PROSITE" id="PS51257">
    <property type="entry name" value="PROKAR_LIPOPROTEIN"/>
    <property type="match status" value="1"/>
</dbReference>
<dbReference type="PANTHER" id="PTHR45586:SF1">
    <property type="entry name" value="LIPOPOLYSACCHARIDE ASSEMBLY PROTEIN B"/>
    <property type="match status" value="1"/>
</dbReference>
<keyword evidence="3" id="KW-0378">Hydrolase</keyword>
<gene>
    <name evidence="3" type="primary">bepA_1</name>
    <name evidence="3" type="ORF">KBTEX_00208</name>
</gene>
<keyword evidence="3" id="KW-0645">Protease</keyword>
<dbReference type="InterPro" id="IPR019734">
    <property type="entry name" value="TPR_rpt"/>
</dbReference>
<dbReference type="GO" id="GO:0006508">
    <property type="term" value="P:proteolysis"/>
    <property type="evidence" value="ECO:0007669"/>
    <property type="project" value="UniProtKB-KW"/>
</dbReference>
<dbReference type="EC" id="3.4.-.-" evidence="3"/>
<name>A0A5B8R7E2_9ZZZZ</name>
<accession>A0A5B8R7E2</accession>
<evidence type="ECO:0000256" key="2">
    <source>
        <dbReference type="ARBA" id="ARBA00022803"/>
    </source>
</evidence>
<keyword evidence="2" id="KW-0802">TPR repeat</keyword>
<dbReference type="Pfam" id="PF13432">
    <property type="entry name" value="TPR_16"/>
    <property type="match status" value="4"/>
</dbReference>
<evidence type="ECO:0000313" key="3">
    <source>
        <dbReference type="EMBL" id="QEA03908.1"/>
    </source>
</evidence>
<reference evidence="3" key="1">
    <citation type="submission" date="2019-06" db="EMBL/GenBank/DDBJ databases">
        <authorList>
            <person name="Murdoch R.W."/>
            <person name="Fathepure B."/>
        </authorList>
    </citation>
    <scope>NUCLEOTIDE SEQUENCE</scope>
</reference>
<dbReference type="SUPFAM" id="SSF48452">
    <property type="entry name" value="TPR-like"/>
    <property type="match status" value="3"/>
</dbReference>
<evidence type="ECO:0000256" key="1">
    <source>
        <dbReference type="ARBA" id="ARBA00022737"/>
    </source>
</evidence>
<dbReference type="PROSITE" id="PS50005">
    <property type="entry name" value="TPR"/>
    <property type="match status" value="2"/>
</dbReference>